<organism evidence="1 2">
    <name type="scientific">Candidatus Propionivibrio dominans</name>
    <dbReference type="NCBI Taxonomy" id="2954373"/>
    <lineage>
        <taxon>Bacteria</taxon>
        <taxon>Pseudomonadati</taxon>
        <taxon>Pseudomonadota</taxon>
        <taxon>Betaproteobacteria</taxon>
        <taxon>Rhodocyclales</taxon>
        <taxon>Rhodocyclaceae</taxon>
        <taxon>Propionivibrio</taxon>
    </lineage>
</organism>
<evidence type="ECO:0000313" key="1">
    <source>
        <dbReference type="EMBL" id="MBK7423725.1"/>
    </source>
</evidence>
<dbReference type="Pfam" id="PF09952">
    <property type="entry name" value="AbiEi_2"/>
    <property type="match status" value="1"/>
</dbReference>
<gene>
    <name evidence="1" type="ORF">IPJ48_11825</name>
</gene>
<sequence>LLVYADLMATGDPRAIETAGLIHERYLARPDGPA</sequence>
<evidence type="ECO:0000313" key="2">
    <source>
        <dbReference type="Proteomes" id="UP000886602"/>
    </source>
</evidence>
<accession>A0A9D7ID56</accession>
<dbReference type="EMBL" id="JADJNC010000018">
    <property type="protein sequence ID" value="MBK7423725.1"/>
    <property type="molecule type" value="Genomic_DNA"/>
</dbReference>
<proteinExistence type="predicted"/>
<feature type="non-terminal residue" evidence="1">
    <location>
        <position position="1"/>
    </location>
</feature>
<dbReference type="InterPro" id="IPR019238">
    <property type="entry name" value="AbiEi_2"/>
</dbReference>
<dbReference type="Proteomes" id="UP000886602">
    <property type="component" value="Unassembled WGS sequence"/>
</dbReference>
<reference evidence="1" key="1">
    <citation type="submission" date="2020-10" db="EMBL/GenBank/DDBJ databases">
        <title>Connecting structure to function with the recovery of over 1000 high-quality activated sludge metagenome-assembled genomes encoding full-length rRNA genes using long-read sequencing.</title>
        <authorList>
            <person name="Singleton C.M."/>
            <person name="Petriglieri F."/>
            <person name="Kristensen J.M."/>
            <person name="Kirkegaard R.H."/>
            <person name="Michaelsen T.Y."/>
            <person name="Andersen M.H."/>
            <person name="Karst S.M."/>
            <person name="Dueholm M.S."/>
            <person name="Nielsen P.H."/>
            <person name="Albertsen M."/>
        </authorList>
    </citation>
    <scope>NUCLEOTIDE SEQUENCE</scope>
    <source>
        <strain evidence="1">EsbW_18-Q3-R4-48_MAXAC.044</strain>
    </source>
</reference>
<name>A0A9D7ID56_9RHOO</name>
<dbReference type="AlphaFoldDB" id="A0A9D7ID56"/>
<protein>
    <submittedName>
        <fullName evidence="1">Uncharacterized protein</fullName>
    </submittedName>
</protein>
<comment type="caution">
    <text evidence="1">The sequence shown here is derived from an EMBL/GenBank/DDBJ whole genome shotgun (WGS) entry which is preliminary data.</text>
</comment>